<dbReference type="InterPro" id="IPR050418">
    <property type="entry name" value="D-iso_2-hydroxyacid_DH_PdxB"/>
</dbReference>
<protein>
    <submittedName>
        <fullName evidence="5">Glycerate dehydrogenase</fullName>
    </submittedName>
</protein>
<dbReference type="InterPro" id="IPR036291">
    <property type="entry name" value="NAD(P)-bd_dom_sf"/>
</dbReference>
<sequence length="174" mass="18639">GKTIGIVGFGKIGGAVADIAEAYKMNIIALSGHVTDQSARKNFRWAKNLDDLAENADIITFHCPLTKETEKIVNADFLSKCKKTAFIINTSRGPVVDENALADALNSGKIAGAGVDVLSTEPPAKDNPLLTAKNCFITPHIAWAAFETRERLMGIFKSNIEAFVSGKPINVVNP</sequence>
<evidence type="ECO:0000313" key="5">
    <source>
        <dbReference type="EMBL" id="EKC55597.1"/>
    </source>
</evidence>
<organism evidence="5">
    <name type="scientific">human gut metagenome</name>
    <dbReference type="NCBI Taxonomy" id="408170"/>
    <lineage>
        <taxon>unclassified sequences</taxon>
        <taxon>metagenomes</taxon>
        <taxon>organismal metagenomes</taxon>
    </lineage>
</organism>
<comment type="caution">
    <text evidence="5">The sequence shown here is derived from an EMBL/GenBank/DDBJ whole genome shotgun (WGS) entry which is preliminary data.</text>
</comment>
<feature type="non-terminal residue" evidence="5">
    <location>
        <position position="1"/>
    </location>
</feature>
<name>K1S4N9_9ZZZZ</name>
<comment type="similarity">
    <text evidence="1">Belongs to the D-isomer specific 2-hydroxyacid dehydrogenase family.</text>
</comment>
<keyword evidence="2" id="KW-0560">Oxidoreductase</keyword>
<proteinExistence type="inferred from homology"/>
<feature type="domain" description="D-isomer specific 2-hydroxyacid dehydrogenase NAD-binding" evidence="4">
    <location>
        <begin position="1"/>
        <end position="142"/>
    </location>
</feature>
<dbReference type="EMBL" id="AJWZ01007911">
    <property type="protein sequence ID" value="EKC55597.1"/>
    <property type="molecule type" value="Genomic_DNA"/>
</dbReference>
<dbReference type="GO" id="GO:0016491">
    <property type="term" value="F:oxidoreductase activity"/>
    <property type="evidence" value="ECO:0007669"/>
    <property type="project" value="UniProtKB-KW"/>
</dbReference>
<dbReference type="Pfam" id="PF02826">
    <property type="entry name" value="2-Hacid_dh_C"/>
    <property type="match status" value="1"/>
</dbReference>
<keyword evidence="3" id="KW-0520">NAD</keyword>
<dbReference type="PROSITE" id="PS00671">
    <property type="entry name" value="D_2_HYDROXYACID_DH_3"/>
    <property type="match status" value="1"/>
</dbReference>
<evidence type="ECO:0000256" key="1">
    <source>
        <dbReference type="ARBA" id="ARBA00005854"/>
    </source>
</evidence>
<accession>K1S4N9</accession>
<evidence type="ECO:0000259" key="4">
    <source>
        <dbReference type="Pfam" id="PF02826"/>
    </source>
</evidence>
<dbReference type="PANTHER" id="PTHR43761:SF1">
    <property type="entry name" value="D-ISOMER SPECIFIC 2-HYDROXYACID DEHYDROGENASE CATALYTIC DOMAIN-CONTAINING PROTEIN-RELATED"/>
    <property type="match status" value="1"/>
</dbReference>
<reference evidence="5" key="1">
    <citation type="journal article" date="2013" name="Environ. Microbiol.">
        <title>Microbiota from the distal guts of lean and obese adolescents exhibit partial functional redundancy besides clear differences in community structure.</title>
        <authorList>
            <person name="Ferrer M."/>
            <person name="Ruiz A."/>
            <person name="Lanza F."/>
            <person name="Haange S.B."/>
            <person name="Oberbach A."/>
            <person name="Till H."/>
            <person name="Bargiela R."/>
            <person name="Campoy C."/>
            <person name="Segura M.T."/>
            <person name="Richter M."/>
            <person name="von Bergen M."/>
            <person name="Seifert J."/>
            <person name="Suarez A."/>
        </authorList>
    </citation>
    <scope>NUCLEOTIDE SEQUENCE</scope>
</reference>
<dbReference type="GO" id="GO:0051287">
    <property type="term" value="F:NAD binding"/>
    <property type="evidence" value="ECO:0007669"/>
    <property type="project" value="InterPro"/>
</dbReference>
<dbReference type="InterPro" id="IPR029753">
    <property type="entry name" value="D-isomer_DH_CS"/>
</dbReference>
<gene>
    <name evidence="5" type="ORF">OBE_11488</name>
</gene>
<dbReference type="SUPFAM" id="SSF51735">
    <property type="entry name" value="NAD(P)-binding Rossmann-fold domains"/>
    <property type="match status" value="1"/>
</dbReference>
<dbReference type="PANTHER" id="PTHR43761">
    <property type="entry name" value="D-ISOMER SPECIFIC 2-HYDROXYACID DEHYDROGENASE FAMILY PROTEIN (AFU_ORTHOLOGUE AFUA_1G13630)"/>
    <property type="match status" value="1"/>
</dbReference>
<evidence type="ECO:0000256" key="2">
    <source>
        <dbReference type="ARBA" id="ARBA00023002"/>
    </source>
</evidence>
<dbReference type="Gene3D" id="3.40.50.720">
    <property type="entry name" value="NAD(P)-binding Rossmann-like Domain"/>
    <property type="match status" value="2"/>
</dbReference>
<dbReference type="AlphaFoldDB" id="K1S4N9"/>
<evidence type="ECO:0000256" key="3">
    <source>
        <dbReference type="ARBA" id="ARBA00023027"/>
    </source>
</evidence>
<dbReference type="InterPro" id="IPR006140">
    <property type="entry name" value="D-isomer_DH_NAD-bd"/>
</dbReference>